<dbReference type="OrthoDB" id="2882832at2"/>
<reference evidence="1 2" key="1">
    <citation type="journal article" date="2005" name="Int. J. Syst. Evol. Microbiol.">
        <title>Bacillus litoralis sp. nov., isolated from a tidal flat of the Yellow Sea in Korea.</title>
        <authorList>
            <person name="Yoon J.H."/>
            <person name="Oh T.K."/>
        </authorList>
    </citation>
    <scope>NUCLEOTIDE SEQUENCE [LARGE SCALE GENOMIC DNA]</scope>
    <source>
        <strain evidence="1 2">SW-211</strain>
    </source>
</reference>
<accession>A0A5C6W788</accession>
<dbReference type="Gene3D" id="2.10.230.10">
    <property type="entry name" value="Heat shock protein DnaJ, cysteine-rich domain"/>
    <property type="match status" value="1"/>
</dbReference>
<name>A0A5C6W788_9BACI</name>
<dbReference type="Proteomes" id="UP000321363">
    <property type="component" value="Unassembled WGS sequence"/>
</dbReference>
<proteinExistence type="predicted"/>
<dbReference type="InterPro" id="IPR036410">
    <property type="entry name" value="HSP_DnaJ_Cys-rich_dom_sf"/>
</dbReference>
<dbReference type="RefSeq" id="WP_146946092.1">
    <property type="nucleotide sequence ID" value="NZ_VOQF01000001.1"/>
</dbReference>
<comment type="caution">
    <text evidence="1">The sequence shown here is derived from an EMBL/GenBank/DDBJ whole genome shotgun (WGS) entry which is preliminary data.</text>
</comment>
<gene>
    <name evidence="1" type="ORF">FS935_03295</name>
</gene>
<dbReference type="EMBL" id="VOQF01000001">
    <property type="protein sequence ID" value="TXC93233.1"/>
    <property type="molecule type" value="Genomic_DNA"/>
</dbReference>
<evidence type="ECO:0008006" key="3">
    <source>
        <dbReference type="Google" id="ProtNLM"/>
    </source>
</evidence>
<protein>
    <recommendedName>
        <fullName evidence="3">Methionine aminopeptidase</fullName>
    </recommendedName>
</protein>
<organism evidence="1 2">
    <name type="scientific">Metabacillus litoralis</name>
    <dbReference type="NCBI Taxonomy" id="152268"/>
    <lineage>
        <taxon>Bacteria</taxon>
        <taxon>Bacillati</taxon>
        <taxon>Bacillota</taxon>
        <taxon>Bacilli</taxon>
        <taxon>Bacillales</taxon>
        <taxon>Bacillaceae</taxon>
        <taxon>Metabacillus</taxon>
    </lineage>
</organism>
<evidence type="ECO:0000313" key="2">
    <source>
        <dbReference type="Proteomes" id="UP000321363"/>
    </source>
</evidence>
<evidence type="ECO:0000313" key="1">
    <source>
        <dbReference type="EMBL" id="TXC93233.1"/>
    </source>
</evidence>
<sequence>MNFKSLISNMINKRKNNFREKMKTQNKCPECRGHGFIIPSSMYITSSLECHACNSTGSYIDWEKGNNED</sequence>
<dbReference type="SUPFAM" id="SSF57938">
    <property type="entry name" value="DnaJ/Hsp40 cysteine-rich domain"/>
    <property type="match status" value="1"/>
</dbReference>
<dbReference type="AlphaFoldDB" id="A0A5C6W788"/>
<keyword evidence="2" id="KW-1185">Reference proteome</keyword>